<evidence type="ECO:0000313" key="2">
    <source>
        <dbReference type="EMBL" id="RZS92290.1"/>
    </source>
</evidence>
<dbReference type="NCBIfam" id="TIGR03915">
    <property type="entry name" value="SAM_7_link_chp"/>
    <property type="match status" value="1"/>
</dbReference>
<dbReference type="EMBL" id="SGXE01000004">
    <property type="protein sequence ID" value="RZS92290.1"/>
    <property type="molecule type" value="Genomic_DNA"/>
</dbReference>
<dbReference type="InterPro" id="IPR023875">
    <property type="entry name" value="DNA_repair_put"/>
</dbReference>
<gene>
    <name evidence="2" type="ORF">EV197_2926</name>
</gene>
<feature type="domain" description="DUF4130" evidence="1">
    <location>
        <begin position="89"/>
        <end position="252"/>
    </location>
</feature>
<evidence type="ECO:0000259" key="1">
    <source>
        <dbReference type="Pfam" id="PF13566"/>
    </source>
</evidence>
<name>A0A4Q7NZ09_9FLAO</name>
<dbReference type="OrthoDB" id="5290748at2"/>
<dbReference type="RefSeq" id="WP_130287451.1">
    <property type="nucleotide sequence ID" value="NZ_SGXE01000004.1"/>
</dbReference>
<dbReference type="InterPro" id="IPR025404">
    <property type="entry name" value="DUF4130"/>
</dbReference>
<dbReference type="AlphaFoldDB" id="A0A4Q7NZ09"/>
<keyword evidence="3" id="KW-1185">Reference proteome</keyword>
<comment type="caution">
    <text evidence="2">The sequence shown here is derived from an EMBL/GenBank/DDBJ whole genome shotgun (WGS) entry which is preliminary data.</text>
</comment>
<protein>
    <submittedName>
        <fullName evidence="2">Putative DNA metabolism protein</fullName>
    </submittedName>
</protein>
<organism evidence="2 3">
    <name type="scientific">Aquimarina brevivitae</name>
    <dbReference type="NCBI Taxonomy" id="323412"/>
    <lineage>
        <taxon>Bacteria</taxon>
        <taxon>Pseudomonadati</taxon>
        <taxon>Bacteroidota</taxon>
        <taxon>Flavobacteriia</taxon>
        <taxon>Flavobacteriales</taxon>
        <taxon>Flavobacteriaceae</taxon>
        <taxon>Aquimarina</taxon>
    </lineage>
</organism>
<accession>A0A4Q7NZ09</accession>
<dbReference type="Proteomes" id="UP000292262">
    <property type="component" value="Unassembled WGS sequence"/>
</dbReference>
<evidence type="ECO:0000313" key="3">
    <source>
        <dbReference type="Proteomes" id="UP000292262"/>
    </source>
</evidence>
<reference evidence="2 3" key="1">
    <citation type="submission" date="2019-02" db="EMBL/GenBank/DDBJ databases">
        <title>Genomic Encyclopedia of Type Strains, Phase IV (KMG-IV): sequencing the most valuable type-strain genomes for metagenomic binning, comparative biology and taxonomic classification.</title>
        <authorList>
            <person name="Goeker M."/>
        </authorList>
    </citation>
    <scope>NUCLEOTIDE SEQUENCE [LARGE SCALE GENOMIC DNA]</scope>
    <source>
        <strain evidence="2 3">DSM 17196</strain>
    </source>
</reference>
<sequence length="257" mass="30210">MEYSDHHILNYDGTFDGFLTAIFIAYEEKLEHLTIQHSCTTTPQIFSNNQTIITHTSQANRVWKGLLNVTTPQQRAAIFKAFLSEIKGIEDLLFTFIKKLFAKEISPKDFSENTALRVAQIVKMVGREKHRMEAFVRFKLTKDHIYVATIEPDFNVLPLITSHFKDRYADQQWLIYDMKRAYGIFYDKNTTEIIALEDQEILLSNNALFASEELAFQKLWKTYYDGVNISSRKNNKLHLQHLPKRYWKYLTEKNPTL</sequence>
<dbReference type="Pfam" id="PF13566">
    <property type="entry name" value="DUF4130"/>
    <property type="match status" value="1"/>
</dbReference>
<proteinExistence type="predicted"/>